<dbReference type="SMART" id="SM00448">
    <property type="entry name" value="REC"/>
    <property type="match status" value="1"/>
</dbReference>
<feature type="modified residue" description="4-aspartylphosphate" evidence="6">
    <location>
        <position position="50"/>
    </location>
</feature>
<dbReference type="CDD" id="cd00383">
    <property type="entry name" value="trans_reg_C"/>
    <property type="match status" value="1"/>
</dbReference>
<organism evidence="10 11">
    <name type="scientific">Thermus scotoductus</name>
    <dbReference type="NCBI Taxonomy" id="37636"/>
    <lineage>
        <taxon>Bacteria</taxon>
        <taxon>Thermotogati</taxon>
        <taxon>Deinococcota</taxon>
        <taxon>Deinococci</taxon>
        <taxon>Thermales</taxon>
        <taxon>Thermaceae</taxon>
        <taxon>Thermus</taxon>
    </lineage>
</organism>
<name>A0A0N0ZR37_THESC</name>
<evidence type="ECO:0000256" key="6">
    <source>
        <dbReference type="PROSITE-ProRule" id="PRU00169"/>
    </source>
</evidence>
<comment type="caution">
    <text evidence="10">The sequence shown here is derived from an EMBL/GenBank/DDBJ whole genome shotgun (WGS) entry which is preliminary data.</text>
</comment>
<dbReference type="InterPro" id="IPR011006">
    <property type="entry name" value="CheY-like_superfamily"/>
</dbReference>
<evidence type="ECO:0000256" key="2">
    <source>
        <dbReference type="ARBA" id="ARBA00023012"/>
    </source>
</evidence>
<evidence type="ECO:0000256" key="3">
    <source>
        <dbReference type="ARBA" id="ARBA00023015"/>
    </source>
</evidence>
<dbReference type="Gene3D" id="3.40.50.2300">
    <property type="match status" value="1"/>
</dbReference>
<dbReference type="Gene3D" id="1.10.10.10">
    <property type="entry name" value="Winged helix-like DNA-binding domain superfamily/Winged helix DNA-binding domain"/>
    <property type="match status" value="1"/>
</dbReference>
<keyword evidence="2" id="KW-0902">Two-component regulatory system</keyword>
<dbReference type="SUPFAM" id="SSF52172">
    <property type="entry name" value="CheY-like"/>
    <property type="match status" value="1"/>
</dbReference>
<dbReference type="SMART" id="SM00862">
    <property type="entry name" value="Trans_reg_C"/>
    <property type="match status" value="1"/>
</dbReference>
<dbReference type="InterPro" id="IPR001789">
    <property type="entry name" value="Sig_transdc_resp-reg_receiver"/>
</dbReference>
<dbReference type="EMBL" id="LJJR01000018">
    <property type="protein sequence ID" value="KPD30366.1"/>
    <property type="molecule type" value="Genomic_DNA"/>
</dbReference>
<dbReference type="InterPro" id="IPR036388">
    <property type="entry name" value="WH-like_DNA-bd_sf"/>
</dbReference>
<dbReference type="GO" id="GO:0000976">
    <property type="term" value="F:transcription cis-regulatory region binding"/>
    <property type="evidence" value="ECO:0007669"/>
    <property type="project" value="TreeGrafter"/>
</dbReference>
<keyword evidence="4 7" id="KW-0238">DNA-binding</keyword>
<gene>
    <name evidence="10" type="ORF">AN926_07210</name>
</gene>
<evidence type="ECO:0000313" key="10">
    <source>
        <dbReference type="EMBL" id="KPD30366.1"/>
    </source>
</evidence>
<evidence type="ECO:0000256" key="1">
    <source>
        <dbReference type="ARBA" id="ARBA00022553"/>
    </source>
</evidence>
<evidence type="ECO:0000259" key="8">
    <source>
        <dbReference type="PROSITE" id="PS50110"/>
    </source>
</evidence>
<dbReference type="CDD" id="cd17574">
    <property type="entry name" value="REC_OmpR"/>
    <property type="match status" value="1"/>
</dbReference>
<dbReference type="GO" id="GO:0006355">
    <property type="term" value="P:regulation of DNA-templated transcription"/>
    <property type="evidence" value="ECO:0007669"/>
    <property type="project" value="InterPro"/>
</dbReference>
<feature type="domain" description="Response regulatory" evidence="8">
    <location>
        <begin position="3"/>
        <end position="116"/>
    </location>
</feature>
<keyword evidence="1 6" id="KW-0597">Phosphoprotein</keyword>
<keyword evidence="3" id="KW-0805">Transcription regulation</keyword>
<dbReference type="InterPro" id="IPR039420">
    <property type="entry name" value="WalR-like"/>
</dbReference>
<dbReference type="Proteomes" id="UP000053099">
    <property type="component" value="Unassembled WGS sequence"/>
</dbReference>
<dbReference type="GO" id="GO:0005829">
    <property type="term" value="C:cytosol"/>
    <property type="evidence" value="ECO:0007669"/>
    <property type="project" value="TreeGrafter"/>
</dbReference>
<dbReference type="FunFam" id="1.10.10.10:FF:000018">
    <property type="entry name" value="DNA-binding response regulator ResD"/>
    <property type="match status" value="1"/>
</dbReference>
<evidence type="ECO:0000259" key="9">
    <source>
        <dbReference type="PROSITE" id="PS51755"/>
    </source>
</evidence>
<dbReference type="PANTHER" id="PTHR48111">
    <property type="entry name" value="REGULATOR OF RPOS"/>
    <property type="match status" value="1"/>
</dbReference>
<dbReference type="Pfam" id="PF00486">
    <property type="entry name" value="Trans_reg_C"/>
    <property type="match status" value="1"/>
</dbReference>
<dbReference type="PROSITE" id="PS51755">
    <property type="entry name" value="OMPR_PHOB"/>
    <property type="match status" value="1"/>
</dbReference>
<dbReference type="Gene3D" id="6.10.250.690">
    <property type="match status" value="1"/>
</dbReference>
<dbReference type="Pfam" id="PF00072">
    <property type="entry name" value="Response_reg"/>
    <property type="match status" value="1"/>
</dbReference>
<accession>A0A0N0ZR37</accession>
<protein>
    <submittedName>
        <fullName evidence="10">Transcriptional regulator</fullName>
    </submittedName>
</protein>
<dbReference type="AlphaFoldDB" id="A0A0N0ZR37"/>
<sequence length="237" mass="26901">MATVLVVEDEPAVRLGVRLALEKAGHRVLEAATSQEAWPRLREAEAVVLDWMLPDEPGTRLLERMRQGAYPELPVLMLTARAEVRDRVEGLSRGADDYLVKPFATEELLARLEALLRRAGRRKVLRRGPLLLDLERKEASLDGRPLPLTRREFELLAFLAQRPGRVYSREELLEAVWGQDYLGTPRTVDQHVLQLREKLGEDPKAPRFLETVRGMGYRFKVAPQETNHGPSQTKGEG</sequence>
<evidence type="ECO:0000313" key="11">
    <source>
        <dbReference type="Proteomes" id="UP000053099"/>
    </source>
</evidence>
<evidence type="ECO:0000256" key="7">
    <source>
        <dbReference type="PROSITE-ProRule" id="PRU01091"/>
    </source>
</evidence>
<evidence type="ECO:0000256" key="4">
    <source>
        <dbReference type="ARBA" id="ARBA00023125"/>
    </source>
</evidence>
<dbReference type="InterPro" id="IPR001867">
    <property type="entry name" value="OmpR/PhoB-type_DNA-bd"/>
</dbReference>
<dbReference type="PANTHER" id="PTHR48111:SF4">
    <property type="entry name" value="DNA-BINDING DUAL TRANSCRIPTIONAL REGULATOR OMPR"/>
    <property type="match status" value="1"/>
</dbReference>
<evidence type="ECO:0000256" key="5">
    <source>
        <dbReference type="ARBA" id="ARBA00023163"/>
    </source>
</evidence>
<proteinExistence type="predicted"/>
<dbReference type="GO" id="GO:0032993">
    <property type="term" value="C:protein-DNA complex"/>
    <property type="evidence" value="ECO:0007669"/>
    <property type="project" value="TreeGrafter"/>
</dbReference>
<dbReference type="GO" id="GO:0000156">
    <property type="term" value="F:phosphorelay response regulator activity"/>
    <property type="evidence" value="ECO:0007669"/>
    <property type="project" value="TreeGrafter"/>
</dbReference>
<keyword evidence="5" id="KW-0804">Transcription</keyword>
<feature type="DNA-binding region" description="OmpR/PhoB-type" evidence="7">
    <location>
        <begin position="122"/>
        <end position="221"/>
    </location>
</feature>
<feature type="domain" description="OmpR/PhoB-type" evidence="9">
    <location>
        <begin position="122"/>
        <end position="221"/>
    </location>
</feature>
<reference evidence="10 11" key="1">
    <citation type="submission" date="2015-09" db="EMBL/GenBank/DDBJ databases">
        <title>Draft genome sequence of Thermus scotoductus strain K1 isolated from a geothermal spring in Nagorno-Karabakh, Armenia.</title>
        <authorList>
            <person name="Saghatelyan A."/>
            <person name="Poghosyan L."/>
            <person name="Panosyan H."/>
            <person name="Birkeland N.-K."/>
        </authorList>
    </citation>
    <scope>NUCLEOTIDE SEQUENCE [LARGE SCALE GENOMIC DNA]</scope>
    <source>
        <strain evidence="10 11">K1</strain>
    </source>
</reference>
<dbReference type="PATRIC" id="fig|37636.3.peg.515"/>
<dbReference type="PROSITE" id="PS50110">
    <property type="entry name" value="RESPONSE_REGULATORY"/>
    <property type="match status" value="1"/>
</dbReference>